<protein>
    <recommendedName>
        <fullName evidence="3">STAS/SEC14 domain-containing protein</fullName>
    </recommendedName>
</protein>
<evidence type="ECO:0008006" key="3">
    <source>
        <dbReference type="Google" id="ProtNLM"/>
    </source>
</evidence>
<name>A0ABY4D7H7_9BACT</name>
<dbReference type="EMBL" id="CP094669">
    <property type="protein sequence ID" value="UOG77144.1"/>
    <property type="molecule type" value="Genomic_DNA"/>
</dbReference>
<dbReference type="RefSeq" id="WP_243802675.1">
    <property type="nucleotide sequence ID" value="NZ_CP094669.1"/>
</dbReference>
<dbReference type="Proteomes" id="UP000831113">
    <property type="component" value="Chromosome"/>
</dbReference>
<evidence type="ECO:0000313" key="1">
    <source>
        <dbReference type="EMBL" id="UOG77144.1"/>
    </source>
</evidence>
<evidence type="ECO:0000313" key="2">
    <source>
        <dbReference type="Proteomes" id="UP000831113"/>
    </source>
</evidence>
<gene>
    <name evidence="1" type="ORF">MTX78_11200</name>
</gene>
<proteinExistence type="predicted"/>
<sequence>MTFYENAAGRIRVNAASFYLHVDWSNNQLPDDSIYELLEQVLLKLQQEQWHKVLFHQHNRGTLSIPVSAWVALDWLPRAVRAGYLYGAFVLSRNMVTRLDTTAAGNDYSKRSPLPVYQYFEQEADAIAWLLDAEKTNPLPKRKRHFSTKAEPKE</sequence>
<keyword evidence="2" id="KW-1185">Reference proteome</keyword>
<organism evidence="1 2">
    <name type="scientific">Hymenobacter tibetensis</name>
    <dbReference type="NCBI Taxonomy" id="497967"/>
    <lineage>
        <taxon>Bacteria</taxon>
        <taxon>Pseudomonadati</taxon>
        <taxon>Bacteroidota</taxon>
        <taxon>Cytophagia</taxon>
        <taxon>Cytophagales</taxon>
        <taxon>Hymenobacteraceae</taxon>
        <taxon>Hymenobacter</taxon>
    </lineage>
</organism>
<reference evidence="1 2" key="1">
    <citation type="submission" date="2022-03" db="EMBL/GenBank/DDBJ databases">
        <title>Hymenobactersp. isolated from the air.</title>
        <authorList>
            <person name="Won M."/>
            <person name="Kwon S.-W."/>
        </authorList>
    </citation>
    <scope>NUCLEOTIDE SEQUENCE [LARGE SCALE GENOMIC DNA]</scope>
    <source>
        <strain evidence="1 2">KACC 21982</strain>
    </source>
</reference>
<accession>A0ABY4D7H7</accession>